<evidence type="ECO:0000313" key="1">
    <source>
        <dbReference type="EMBL" id="KAK3879322.1"/>
    </source>
</evidence>
<evidence type="ECO:0000313" key="2">
    <source>
        <dbReference type="Proteomes" id="UP001286313"/>
    </source>
</evidence>
<sequence>MTSTVQLDITHLAAINLTAEDVQAKFVTFKGSFQREVKKIHNTPSALASLIKYAPARRVFPSSTALPVLPFSPSPHNFSPNLARFQYPTNTYRPHFLPLHVLSTHSPHTTLSLSTLRGTLTYAHIPNYYLLHVPRHSTHSTTTYSTCNATLRSLTQQLPTPYATPLYAHAPNNYLLHVQRYPMLRATLLYAHVLNNYLLHMPRYPTLTHPTTTYSTCHTTLRSRIQQLPPTPHATPLYAHVPNNYPLHLQRYSTTSAGRRSSLATHQRPQCPSPSQILVDYNDLRAPRHTFGTHTFTHRQGDPNRHHTLHSQHVSPTRLYLSVTSHCPTCHNTRALRSPI</sequence>
<dbReference type="EMBL" id="JAWQEG010001461">
    <property type="protein sequence ID" value="KAK3879322.1"/>
    <property type="molecule type" value="Genomic_DNA"/>
</dbReference>
<dbReference type="Proteomes" id="UP001286313">
    <property type="component" value="Unassembled WGS sequence"/>
</dbReference>
<organism evidence="1 2">
    <name type="scientific">Petrolisthes cinctipes</name>
    <name type="common">Flat porcelain crab</name>
    <dbReference type="NCBI Taxonomy" id="88211"/>
    <lineage>
        <taxon>Eukaryota</taxon>
        <taxon>Metazoa</taxon>
        <taxon>Ecdysozoa</taxon>
        <taxon>Arthropoda</taxon>
        <taxon>Crustacea</taxon>
        <taxon>Multicrustacea</taxon>
        <taxon>Malacostraca</taxon>
        <taxon>Eumalacostraca</taxon>
        <taxon>Eucarida</taxon>
        <taxon>Decapoda</taxon>
        <taxon>Pleocyemata</taxon>
        <taxon>Anomura</taxon>
        <taxon>Galatheoidea</taxon>
        <taxon>Porcellanidae</taxon>
        <taxon>Petrolisthes</taxon>
    </lineage>
</organism>
<keyword evidence="2" id="KW-1185">Reference proteome</keyword>
<accession>A0AAE1KQ18</accession>
<reference evidence="1" key="1">
    <citation type="submission" date="2023-10" db="EMBL/GenBank/DDBJ databases">
        <title>Genome assemblies of two species of porcelain crab, Petrolisthes cinctipes and Petrolisthes manimaculis (Anomura: Porcellanidae).</title>
        <authorList>
            <person name="Angst P."/>
        </authorList>
    </citation>
    <scope>NUCLEOTIDE SEQUENCE</scope>
    <source>
        <strain evidence="1">PB745_01</strain>
        <tissue evidence="1">Gill</tissue>
    </source>
</reference>
<dbReference type="AlphaFoldDB" id="A0AAE1KQ18"/>
<protein>
    <submittedName>
        <fullName evidence="1">Uncharacterized protein</fullName>
    </submittedName>
</protein>
<name>A0AAE1KQ18_PETCI</name>
<gene>
    <name evidence="1" type="ORF">Pcinc_016107</name>
</gene>
<proteinExistence type="predicted"/>
<comment type="caution">
    <text evidence="1">The sequence shown here is derived from an EMBL/GenBank/DDBJ whole genome shotgun (WGS) entry which is preliminary data.</text>
</comment>